<reference evidence="2 3" key="1">
    <citation type="journal article" date="2018" name="Evol. Lett.">
        <title>Horizontal gene cluster transfer increased hallucinogenic mushroom diversity.</title>
        <authorList>
            <person name="Reynolds H.T."/>
            <person name="Vijayakumar V."/>
            <person name="Gluck-Thaler E."/>
            <person name="Korotkin H.B."/>
            <person name="Matheny P.B."/>
            <person name="Slot J.C."/>
        </authorList>
    </citation>
    <scope>NUCLEOTIDE SEQUENCE [LARGE SCALE GENOMIC DNA]</scope>
    <source>
        <strain evidence="2 3">SRW20</strain>
    </source>
</reference>
<evidence type="ECO:0000259" key="1">
    <source>
        <dbReference type="Pfam" id="PF26632"/>
    </source>
</evidence>
<dbReference type="InterPro" id="IPR058518">
    <property type="entry name" value="DUF8205"/>
</dbReference>
<feature type="domain" description="DUF8205" evidence="1">
    <location>
        <begin position="2"/>
        <end position="195"/>
    </location>
</feature>
<dbReference type="OrthoDB" id="341421at2759"/>
<keyword evidence="3" id="KW-1185">Reference proteome</keyword>
<dbReference type="AlphaFoldDB" id="A0A409WII4"/>
<dbReference type="Pfam" id="PF26632">
    <property type="entry name" value="DUF8205"/>
    <property type="match status" value="2"/>
</dbReference>
<dbReference type="Proteomes" id="UP000284706">
    <property type="component" value="Unassembled WGS sequence"/>
</dbReference>
<proteinExistence type="predicted"/>
<protein>
    <recommendedName>
        <fullName evidence="1">DUF8205 domain-containing protein</fullName>
    </recommendedName>
</protein>
<evidence type="ECO:0000313" key="2">
    <source>
        <dbReference type="EMBL" id="PPQ78338.1"/>
    </source>
</evidence>
<dbReference type="EMBL" id="NHYE01005055">
    <property type="protein sequence ID" value="PPQ78338.1"/>
    <property type="molecule type" value="Genomic_DNA"/>
</dbReference>
<organism evidence="2 3">
    <name type="scientific">Gymnopilus dilepis</name>
    <dbReference type="NCBI Taxonomy" id="231916"/>
    <lineage>
        <taxon>Eukaryota</taxon>
        <taxon>Fungi</taxon>
        <taxon>Dikarya</taxon>
        <taxon>Basidiomycota</taxon>
        <taxon>Agaricomycotina</taxon>
        <taxon>Agaricomycetes</taxon>
        <taxon>Agaricomycetidae</taxon>
        <taxon>Agaricales</taxon>
        <taxon>Agaricineae</taxon>
        <taxon>Hymenogastraceae</taxon>
        <taxon>Gymnopilus</taxon>
    </lineage>
</organism>
<name>A0A409WII4_9AGAR</name>
<evidence type="ECO:0000313" key="3">
    <source>
        <dbReference type="Proteomes" id="UP000284706"/>
    </source>
</evidence>
<dbReference type="InParanoid" id="A0A409WII4"/>
<accession>A0A409WII4</accession>
<dbReference type="STRING" id="231916.A0A409WII4"/>
<feature type="domain" description="DUF8205" evidence="1">
    <location>
        <begin position="201"/>
        <end position="442"/>
    </location>
</feature>
<gene>
    <name evidence="2" type="ORF">CVT26_007704</name>
</gene>
<comment type="caution">
    <text evidence="2">The sequence shown here is derived from an EMBL/GenBank/DDBJ whole genome shotgun (WGS) entry which is preliminary data.</text>
</comment>
<sequence length="454" mass="51124">MAQLFVGVEPADIHALGPLKANKNFIDEGQHPLGIFQLLAINVPFESPSNALAQNMNRYERSRSMLDEEGLSTVPIACVEVITCSVENGDFAFGIDALVLPMIHQFEKKLDVLSIRESPTGEKCIEKPATAESYMEFVNMLIRSDVANKYHLRKKMHWTEMGVLIAALNGRHCDKKLGEKFLDAWRGKVAREDIYSSIRESGIAAATKLGDRFFAEPFLSRYLELAMIHKFSTLKQKLSLDKPYLARVFIGIEPTESSEFEKLWNSAASYTQRERHRPRGMLQVLSLEVVDQPTSTMVENMPKFTNAKFLINTLGPGNVLAIALVEFVRCSALEGYANCGTIPFTEEVFEMASTLDSLVVPAISGNGRGVSKPLTADACLEFINMSIRMDNENRYRLRKEMDLSEIHMILQAAEMSDTISELEYAEETRKAWRTKVKREDIYSTIRDATPSLED</sequence>